<evidence type="ECO:0000313" key="2">
    <source>
        <dbReference type="EMBL" id="KAE9388835.1"/>
    </source>
</evidence>
<feature type="compositionally biased region" description="Basic and acidic residues" evidence="1">
    <location>
        <begin position="532"/>
        <end position="556"/>
    </location>
</feature>
<dbReference type="EMBL" id="ML769724">
    <property type="protein sequence ID" value="KAE9388835.1"/>
    <property type="molecule type" value="Genomic_DNA"/>
</dbReference>
<dbReference type="AlphaFoldDB" id="A0A6A4GUQ4"/>
<feature type="compositionally biased region" description="Low complexity" evidence="1">
    <location>
        <begin position="615"/>
        <end position="631"/>
    </location>
</feature>
<feature type="region of interest" description="Disordered" evidence="1">
    <location>
        <begin position="532"/>
        <end position="705"/>
    </location>
</feature>
<evidence type="ECO:0000256" key="1">
    <source>
        <dbReference type="SAM" id="MobiDB-lite"/>
    </source>
</evidence>
<gene>
    <name evidence="2" type="ORF">BT96DRAFT_1003816</name>
</gene>
<dbReference type="Proteomes" id="UP000799118">
    <property type="component" value="Unassembled WGS sequence"/>
</dbReference>
<feature type="compositionally biased region" description="Low complexity" evidence="1">
    <location>
        <begin position="661"/>
        <end position="671"/>
    </location>
</feature>
<feature type="compositionally biased region" description="Acidic residues" evidence="1">
    <location>
        <begin position="557"/>
        <end position="568"/>
    </location>
</feature>
<evidence type="ECO:0000313" key="3">
    <source>
        <dbReference type="Proteomes" id="UP000799118"/>
    </source>
</evidence>
<feature type="region of interest" description="Disordered" evidence="1">
    <location>
        <begin position="105"/>
        <end position="249"/>
    </location>
</feature>
<feature type="compositionally biased region" description="Low complexity" evidence="1">
    <location>
        <begin position="137"/>
        <end position="214"/>
    </location>
</feature>
<protein>
    <submittedName>
        <fullName evidence="2">Uncharacterized protein</fullName>
    </submittedName>
</protein>
<feature type="compositionally biased region" description="Basic residues" evidence="1">
    <location>
        <begin position="599"/>
        <end position="614"/>
    </location>
</feature>
<reference evidence="2" key="1">
    <citation type="journal article" date="2019" name="Environ. Microbiol.">
        <title>Fungal ecological strategies reflected in gene transcription - a case study of two litter decomposers.</title>
        <authorList>
            <person name="Barbi F."/>
            <person name="Kohler A."/>
            <person name="Barry K."/>
            <person name="Baskaran P."/>
            <person name="Daum C."/>
            <person name="Fauchery L."/>
            <person name="Ihrmark K."/>
            <person name="Kuo A."/>
            <person name="LaButti K."/>
            <person name="Lipzen A."/>
            <person name="Morin E."/>
            <person name="Grigoriev I.V."/>
            <person name="Henrissat B."/>
            <person name="Lindahl B."/>
            <person name="Martin F."/>
        </authorList>
    </citation>
    <scope>NUCLEOTIDE SEQUENCE</scope>
    <source>
        <strain evidence="2">JB14</strain>
    </source>
</reference>
<feature type="compositionally biased region" description="Acidic residues" evidence="1">
    <location>
        <begin position="583"/>
        <end position="595"/>
    </location>
</feature>
<sequence>MSEAAWQPILAIPASDMVDASQIRHQALDNDANLNTVLLQTAASIAAPTPNYQPFSGRTLFALGNENPAGTSTRSATSAAAHFFPAALVDVSKVVCHSDMTGALGTQNSAVPTCSDTSSSTPLGNKTSVAPSANKMSAASLDNNPSPASAAPAASSNASTAPASASTEDPASSSPADPTAPTGALADSTTASSPAPDANSAAPAAVPTAAPIPSGDDVAGAPEGGSQGSSAADPVCGPDSSSVDPPPMKKKRLEMADVDELLDEQDALFTKYVEKNGVTINCVKKLAQQLPSMKKQKKASDYNILVYFKGKELNKSQAKGSRTALKDLHEKVKHDEDLQDILNDPDAMKALWQRYGDAKVEEKVVAVRVSKHAQAKGVAEKINFFQQESDFMFESANANSFGMVVHGLFESTYFRKGVQDMLNLYKNYVTSMEKAGTRKLYQSEMAHEILTSGCYSEDVMGLTNISMSYISFAKTIAVLYKVNIKGWPEDVPCSYPQHPPAEQIKILYNARNSSAVHWYTMTPAEARLFKREAEKNGELEPRIQKKRADAGSKHGQDDDDDDSKEEEEPRPTKSSKCTRVAATDDDDDDASDEDEVHPAKKSKGAAVGRGKKKSVSGPSGKKLVGGSSGCKVAGGRAKKSTGANKEGAGGKRSVGGKRKSAVGVKKSALGKSKGKKKSAWFVVSDSDPDFDNGDASDDDEKEFLG</sequence>
<keyword evidence="3" id="KW-1185">Reference proteome</keyword>
<organism evidence="2 3">
    <name type="scientific">Gymnopus androsaceus JB14</name>
    <dbReference type="NCBI Taxonomy" id="1447944"/>
    <lineage>
        <taxon>Eukaryota</taxon>
        <taxon>Fungi</taxon>
        <taxon>Dikarya</taxon>
        <taxon>Basidiomycota</taxon>
        <taxon>Agaricomycotina</taxon>
        <taxon>Agaricomycetes</taxon>
        <taxon>Agaricomycetidae</taxon>
        <taxon>Agaricales</taxon>
        <taxon>Marasmiineae</taxon>
        <taxon>Omphalotaceae</taxon>
        <taxon>Gymnopus</taxon>
    </lineage>
</organism>
<feature type="compositionally biased region" description="Polar residues" evidence="1">
    <location>
        <begin position="105"/>
        <end position="135"/>
    </location>
</feature>
<accession>A0A6A4GUQ4</accession>
<dbReference type="OrthoDB" id="3253416at2759"/>
<proteinExistence type="predicted"/>
<feature type="compositionally biased region" description="Acidic residues" evidence="1">
    <location>
        <begin position="686"/>
        <end position="705"/>
    </location>
</feature>
<name>A0A6A4GUQ4_9AGAR</name>